<organism evidence="3 4">
    <name type="scientific">Alkaliphilus hydrothermalis</name>
    <dbReference type="NCBI Taxonomy" id="1482730"/>
    <lineage>
        <taxon>Bacteria</taxon>
        <taxon>Bacillati</taxon>
        <taxon>Bacillota</taxon>
        <taxon>Clostridia</taxon>
        <taxon>Peptostreptococcales</taxon>
        <taxon>Natronincolaceae</taxon>
        <taxon>Alkaliphilus</taxon>
    </lineage>
</organism>
<proteinExistence type="predicted"/>
<feature type="chain" id="PRO_5045993355" description="DUF4352 domain-containing protein" evidence="2">
    <location>
        <begin position="23"/>
        <end position="174"/>
    </location>
</feature>
<protein>
    <recommendedName>
        <fullName evidence="5">DUF4352 domain-containing protein</fullName>
    </recommendedName>
</protein>
<accession>A0ABS2NTT3</accession>
<reference evidence="3 4" key="1">
    <citation type="submission" date="2021-01" db="EMBL/GenBank/DDBJ databases">
        <title>Genomic Encyclopedia of Type Strains, Phase IV (KMG-IV): sequencing the most valuable type-strain genomes for metagenomic binning, comparative biology and taxonomic classification.</title>
        <authorList>
            <person name="Goeker M."/>
        </authorList>
    </citation>
    <scope>NUCLEOTIDE SEQUENCE [LARGE SCALE GENOMIC DNA]</scope>
    <source>
        <strain evidence="3 4">DSM 25890</strain>
    </source>
</reference>
<evidence type="ECO:0000256" key="1">
    <source>
        <dbReference type="SAM" id="Coils"/>
    </source>
</evidence>
<evidence type="ECO:0000256" key="2">
    <source>
        <dbReference type="SAM" id="SignalP"/>
    </source>
</evidence>
<gene>
    <name evidence="3" type="ORF">JOC73_002854</name>
</gene>
<dbReference type="RefSeq" id="WP_204404320.1">
    <property type="nucleotide sequence ID" value="NZ_JAFBEE010000029.1"/>
</dbReference>
<comment type="caution">
    <text evidence="3">The sequence shown here is derived from an EMBL/GenBank/DDBJ whole genome shotgun (WGS) entry which is preliminary data.</text>
</comment>
<keyword evidence="1" id="KW-0175">Coiled coil</keyword>
<keyword evidence="2" id="KW-0732">Signal</keyword>
<sequence>MKKIIMLPIVICVALASIYFINATNTDFEKDLGGKHQIKSHKITNNSEDYAEIQLDLTHSSKDKLKPTIKVLKGDDLVYFGEKKVKDDTLGNYIIELTFTDTWIQKNGKNQMEKLSKDLQTAEDKSNRLLNNVKIAYPPDDAMMVLYFGVSEEPEVNIEEDSDYIKVKLNKKIK</sequence>
<evidence type="ECO:0008006" key="5">
    <source>
        <dbReference type="Google" id="ProtNLM"/>
    </source>
</evidence>
<keyword evidence="4" id="KW-1185">Reference proteome</keyword>
<dbReference type="Proteomes" id="UP001314796">
    <property type="component" value="Unassembled WGS sequence"/>
</dbReference>
<dbReference type="EMBL" id="JAFBEE010000029">
    <property type="protein sequence ID" value="MBM7616272.1"/>
    <property type="molecule type" value="Genomic_DNA"/>
</dbReference>
<evidence type="ECO:0000313" key="3">
    <source>
        <dbReference type="EMBL" id="MBM7616272.1"/>
    </source>
</evidence>
<name>A0ABS2NTT3_9FIRM</name>
<feature type="signal peptide" evidence="2">
    <location>
        <begin position="1"/>
        <end position="22"/>
    </location>
</feature>
<feature type="coiled-coil region" evidence="1">
    <location>
        <begin position="105"/>
        <end position="132"/>
    </location>
</feature>
<evidence type="ECO:0000313" key="4">
    <source>
        <dbReference type="Proteomes" id="UP001314796"/>
    </source>
</evidence>